<sequence length="1479" mass="167251">MALQPTFKADSKAHISSSIRSNIAYNNSNNMSIYHDNPNSGYNNNQDNMPTPIPKASMLRNGPQPLDVNNAIATPSANYSARSNPPGYSPQMTPIQRLSILDEQAWYQIGSMAESMGDYKQALKAYENAPKHNPYSLRTLQRMALLYRQQEDIKKAIEMYQRIISIDGSNGETWGALGHCYLMVGDLPKTYQAYQQALNHISDTKDPKLWYGIGILYECYNAYDSAEEAFIAVMQMDPKFEKSNEIYFRLGIIHKCQQRYKDSLDCFKYILNSPPKPLNENDVWFQIGNVHELQNENDLALNAYKRILTDDPNHGKALLHIGMLFMKPDFDLYNPDNAFRYLSRSTKADKADPQAWYILGRCEMLLKHYNSAYEAYQKAVYCEPTNPIYWCSIGVLYFQINQFRDSLDAYSRSIKLDPVNREVWFNLGTLYEACNSQTADAIDAYYHASQLDPKNTYIIDRLNFLKSGKSESLSGAPMSTPQPIEISISDLQTISMIPTNDPEAQASIPGNLGRPPVPIAPSSYPPKNEMSRIRLDEPDHYQQQIKEPIRGSNRIIAENDYPNYPDHTSMIEQDKPVPPPMQGRISPPNYMRNSENLMEQEGIRRGRIPRGSPINAGRNYGYPSGPNNYGTPNVNNPIQSQHRMSESIQAPNPSMVRNTNRQPPPPLNKLSQKQDLSYSPVNSYQGNRRSSVVIRGSPPNYSTENGPNPTETDNQTPYNGNYREHNYAPYNNHTHNQEPYPNPESFQNPVSEHRSINNDRYPSNLPPPSDKNPSSARGYSYQGTPNNYENNQQPMYNRESKQLQSNYPDREPSAPTSLNPAIRNSRLSMSNTPAGDGRTQFQQHHQSNNNLVPEPKSEYNNNINSPMTGTANKPISSQPYDTYRSKNLTQPIEQQKASYYPKNEPIKYEKPRSPLPASVNENVTQSPAYKNGYGYNADRPLSSIDNFNSYSSHKDKFRPNIRQWDSAYTSRENAPNSNMLNNFNDRNDRSNSNEKNTSNSARDSYYYDDANEKQQAAHYRESDASRSFPNTPMAADDVQGQNKSVGRPNKLSNFVRDKKYSPDSKDQVSEAQPVNSLYNRSKESPKLLETSDTKRIKSPSYRTPDVNEIRGHSWWADKEASPQSERPPSANKRFPSSGNSGYNRQNPPQSIRKTKNPSTSNFARAINDDEPENRLSSCHTSLTASYMPAPVNLPSGIYKAPSANPNNNNADTGKSPSQMSSKSENLAKSENYDSKFSRPSKDTDQNLENNRTNYLSKSASNYEPENQQLIPSKRDNPSNNSKKDSFNENNYSPDNSANQVSDTHSVKSDSGKPLYKRVRSSQNSDYNEGYSLNALNTTGNARSPISQSDPSKPHAQGLEDKPLSRVATQEPQRSRKNETLERNTSEPTRPHTSAEEPEDGEVFEDDDLTNGSTKDYTHNIKYGENLDNFRALKTVNSSPERTADSYKNESKNISNFNNIPTNISPKEGDSKSTNSEKNS</sequence>
<feature type="compositionally biased region" description="Polar residues" evidence="4">
    <location>
        <begin position="1134"/>
        <end position="1162"/>
    </location>
</feature>
<feature type="compositionally biased region" description="Polar residues" evidence="4">
    <location>
        <begin position="1333"/>
        <end position="1350"/>
    </location>
</feature>
<name>A0A1R1X3U8_9FUNG</name>
<feature type="compositionally biased region" description="Basic and acidic residues" evidence="4">
    <location>
        <begin position="1225"/>
        <end position="1244"/>
    </location>
</feature>
<evidence type="ECO:0000313" key="5">
    <source>
        <dbReference type="EMBL" id="OMJ09313.1"/>
    </source>
</evidence>
<feature type="region of interest" description="Disordered" evidence="4">
    <location>
        <begin position="970"/>
        <end position="1419"/>
    </location>
</feature>
<feature type="repeat" description="TPR" evidence="3">
    <location>
        <begin position="171"/>
        <end position="204"/>
    </location>
</feature>
<evidence type="ECO:0000256" key="2">
    <source>
        <dbReference type="ARBA" id="ARBA00023242"/>
    </source>
</evidence>
<feature type="compositionally biased region" description="Polar residues" evidence="4">
    <location>
        <begin position="1451"/>
        <end position="1464"/>
    </location>
</feature>
<proteinExistence type="predicted"/>
<dbReference type="FunFam" id="1.25.40.10:FF:000403">
    <property type="entry name" value="General transcriptional repressor, putative"/>
    <property type="match status" value="1"/>
</dbReference>
<reference evidence="6" key="1">
    <citation type="submission" date="2017-01" db="EMBL/GenBank/DDBJ databases">
        <authorList>
            <person name="Wang Y."/>
            <person name="White M."/>
            <person name="Kvist S."/>
            <person name="Moncalvo J.-M."/>
        </authorList>
    </citation>
    <scope>NUCLEOTIDE SEQUENCE [LARGE SCALE GENOMIC DNA]</scope>
    <source>
        <strain evidence="6">ID-206-W2</strain>
    </source>
</reference>
<gene>
    <name evidence="5" type="ORF">AYI69_g10730</name>
</gene>
<protein>
    <submittedName>
        <fullName evidence="5">General transcriptional corepressor ssn6</fullName>
    </submittedName>
</protein>
<dbReference type="InterPro" id="IPR019734">
    <property type="entry name" value="TPR_rpt"/>
</dbReference>
<feature type="compositionally biased region" description="Polar residues" evidence="4">
    <location>
        <begin position="1174"/>
        <end position="1184"/>
    </location>
</feature>
<feature type="region of interest" description="Disordered" evidence="4">
    <location>
        <begin position="607"/>
        <end position="856"/>
    </location>
</feature>
<feature type="region of interest" description="Disordered" evidence="4">
    <location>
        <begin position="904"/>
        <end position="931"/>
    </location>
</feature>
<comment type="subcellular location">
    <subcellularLocation>
        <location evidence="1">Nucleus</location>
    </subcellularLocation>
</comment>
<dbReference type="GO" id="GO:0000978">
    <property type="term" value="F:RNA polymerase II cis-regulatory region sequence-specific DNA binding"/>
    <property type="evidence" value="ECO:0007669"/>
    <property type="project" value="TreeGrafter"/>
</dbReference>
<dbReference type="InterPro" id="IPR011990">
    <property type="entry name" value="TPR-like_helical_dom_sf"/>
</dbReference>
<feature type="compositionally biased region" description="Polar residues" evidence="4">
    <location>
        <begin position="771"/>
        <end position="795"/>
    </location>
</feature>
<dbReference type="GO" id="GO:0005634">
    <property type="term" value="C:nucleus"/>
    <property type="evidence" value="ECO:0007669"/>
    <property type="project" value="UniProtKB-SubCell"/>
</dbReference>
<dbReference type="OrthoDB" id="418911at2759"/>
<evidence type="ECO:0000256" key="4">
    <source>
        <dbReference type="SAM" id="MobiDB-lite"/>
    </source>
</evidence>
<dbReference type="PANTHER" id="PTHR14017:SF1">
    <property type="entry name" value="LD02225P"/>
    <property type="match status" value="1"/>
</dbReference>
<feature type="compositionally biased region" description="Polar residues" evidence="4">
    <location>
        <begin position="699"/>
        <end position="719"/>
    </location>
</feature>
<dbReference type="GO" id="GO:0031490">
    <property type="term" value="F:chromatin DNA binding"/>
    <property type="evidence" value="ECO:0007669"/>
    <property type="project" value="TreeGrafter"/>
</dbReference>
<feature type="compositionally biased region" description="Polar residues" evidence="4">
    <location>
        <begin position="669"/>
        <end position="690"/>
    </location>
</feature>
<feature type="compositionally biased region" description="Polar residues" evidence="4">
    <location>
        <begin position="970"/>
        <end position="980"/>
    </location>
</feature>
<feature type="repeat" description="TPR" evidence="3">
    <location>
        <begin position="353"/>
        <end position="386"/>
    </location>
</feature>
<dbReference type="Pfam" id="PF13432">
    <property type="entry name" value="TPR_16"/>
    <property type="match status" value="2"/>
</dbReference>
<feature type="repeat" description="TPR" evidence="3">
    <location>
        <begin position="387"/>
        <end position="420"/>
    </location>
</feature>
<feature type="compositionally biased region" description="Basic and acidic residues" evidence="4">
    <location>
        <begin position="1055"/>
        <end position="1068"/>
    </location>
</feature>
<dbReference type="SMART" id="SM00028">
    <property type="entry name" value="TPR"/>
    <property type="match status" value="9"/>
</dbReference>
<dbReference type="Proteomes" id="UP000187429">
    <property type="component" value="Unassembled WGS sequence"/>
</dbReference>
<comment type="caution">
    <text evidence="5">The sequence shown here is derived from an EMBL/GenBank/DDBJ whole genome shotgun (WGS) entry which is preliminary data.</text>
</comment>
<dbReference type="SUPFAM" id="SSF48452">
    <property type="entry name" value="TPR-like"/>
    <property type="match status" value="2"/>
</dbReference>
<feature type="compositionally biased region" description="Polar residues" evidence="4">
    <location>
        <begin position="729"/>
        <end position="750"/>
    </location>
</feature>
<feature type="repeat" description="TPR" evidence="3">
    <location>
        <begin position="137"/>
        <end position="170"/>
    </location>
</feature>
<evidence type="ECO:0000256" key="1">
    <source>
        <dbReference type="ARBA" id="ARBA00004123"/>
    </source>
</evidence>
<feature type="compositionally biased region" description="Acidic residues" evidence="4">
    <location>
        <begin position="1395"/>
        <end position="1408"/>
    </location>
</feature>
<evidence type="ECO:0000313" key="6">
    <source>
        <dbReference type="Proteomes" id="UP000187429"/>
    </source>
</evidence>
<feature type="compositionally biased region" description="Basic and acidic residues" evidence="4">
    <location>
        <begin position="1372"/>
        <end position="1394"/>
    </location>
</feature>
<dbReference type="GO" id="GO:0010468">
    <property type="term" value="P:regulation of gene expression"/>
    <property type="evidence" value="ECO:0007669"/>
    <property type="project" value="TreeGrafter"/>
</dbReference>
<feature type="compositionally biased region" description="Polar residues" evidence="4">
    <location>
        <begin position="625"/>
        <end position="661"/>
    </location>
</feature>
<keyword evidence="6" id="KW-1185">Reference proteome</keyword>
<dbReference type="Pfam" id="PF13181">
    <property type="entry name" value="TPR_8"/>
    <property type="match status" value="2"/>
</dbReference>
<feature type="region of interest" description="Disordered" evidence="4">
    <location>
        <begin position="1435"/>
        <end position="1479"/>
    </location>
</feature>
<keyword evidence="2" id="KW-0539">Nucleus</keyword>
<feature type="compositionally biased region" description="Basic and acidic residues" evidence="4">
    <location>
        <begin position="1272"/>
        <end position="1286"/>
    </location>
</feature>
<feature type="repeat" description="TPR" evidence="3">
    <location>
        <begin position="103"/>
        <end position="136"/>
    </location>
</feature>
<feature type="compositionally biased region" description="Basic and acidic residues" evidence="4">
    <location>
        <begin position="1080"/>
        <end position="1095"/>
    </location>
</feature>
<feature type="compositionally biased region" description="Polar residues" evidence="4">
    <location>
        <begin position="1287"/>
        <end position="1303"/>
    </location>
</feature>
<feature type="compositionally biased region" description="Polar residues" evidence="4">
    <location>
        <begin position="919"/>
        <end position="928"/>
    </location>
</feature>
<feature type="repeat" description="TPR" evidence="3">
    <location>
        <begin position="207"/>
        <end position="240"/>
    </location>
</feature>
<accession>A0A1R1X3U8</accession>
<keyword evidence="3" id="KW-0802">TPR repeat</keyword>
<dbReference type="InterPro" id="IPR051630">
    <property type="entry name" value="Corepressor-Demethylase"/>
</dbReference>
<dbReference type="Gene3D" id="1.25.40.10">
    <property type="entry name" value="Tetratricopeptide repeat domain"/>
    <property type="match status" value="2"/>
</dbReference>
<feature type="compositionally biased region" description="Basic and acidic residues" evidence="4">
    <location>
        <begin position="1105"/>
        <end position="1120"/>
    </location>
</feature>
<dbReference type="PROSITE" id="PS50005">
    <property type="entry name" value="TPR"/>
    <property type="match status" value="7"/>
</dbReference>
<feature type="compositionally biased region" description="Polar residues" evidence="4">
    <location>
        <begin position="825"/>
        <end position="851"/>
    </location>
</feature>
<dbReference type="PANTHER" id="PTHR14017">
    <property type="entry name" value="LYSINE-SPECIFIC DEMETHYLASE"/>
    <property type="match status" value="1"/>
</dbReference>
<feature type="compositionally biased region" description="Basic and acidic residues" evidence="4">
    <location>
        <begin position="1441"/>
        <end position="1450"/>
    </location>
</feature>
<feature type="compositionally biased region" description="Low complexity" evidence="4">
    <location>
        <begin position="1200"/>
        <end position="1210"/>
    </location>
</feature>
<organism evidence="5 6">
    <name type="scientific">Smittium culicis</name>
    <dbReference type="NCBI Taxonomy" id="133412"/>
    <lineage>
        <taxon>Eukaryota</taxon>
        <taxon>Fungi</taxon>
        <taxon>Fungi incertae sedis</taxon>
        <taxon>Zoopagomycota</taxon>
        <taxon>Kickxellomycotina</taxon>
        <taxon>Harpellomycetes</taxon>
        <taxon>Harpellales</taxon>
        <taxon>Legeriomycetaceae</taxon>
        <taxon>Smittium</taxon>
    </lineage>
</organism>
<feature type="compositionally biased region" description="Polar residues" evidence="4">
    <location>
        <begin position="1211"/>
        <end position="1224"/>
    </location>
</feature>
<feature type="repeat" description="TPR" evidence="3">
    <location>
        <begin position="281"/>
        <end position="314"/>
    </location>
</feature>
<dbReference type="EMBL" id="LSSM01007100">
    <property type="protein sequence ID" value="OMJ09313.1"/>
    <property type="molecule type" value="Genomic_DNA"/>
</dbReference>
<evidence type="ECO:0000256" key="3">
    <source>
        <dbReference type="PROSITE-ProRule" id="PRU00339"/>
    </source>
</evidence>
<feature type="compositionally biased region" description="Polar residues" evidence="4">
    <location>
        <begin position="1069"/>
        <end position="1079"/>
    </location>
</feature>
<feature type="compositionally biased region" description="Polar residues" evidence="4">
    <location>
        <begin position="1246"/>
        <end position="1270"/>
    </location>
</feature>